<sequence length="120" mass="12791">MILPASRLKTLFRAALLGLVMLGVLIKPMFSSYCEMHALGHALATSGKAPGQNDDHQIDKDHASGAHILLHASDNDSTYADIVTILVLPAVRFETALIPQPDVSMAPSQPVVGPFRPPIA</sequence>
<evidence type="ECO:0000313" key="2">
    <source>
        <dbReference type="Proteomes" id="UP000029385"/>
    </source>
</evidence>
<protein>
    <submittedName>
        <fullName evidence="1">Uncharacterized protein</fullName>
    </submittedName>
</protein>
<accession>A0A091AWE6</accession>
<dbReference type="Proteomes" id="UP000029385">
    <property type="component" value="Unassembled WGS sequence"/>
</dbReference>
<gene>
    <name evidence="1" type="ORF">N789_12585</name>
</gene>
<dbReference type="STRING" id="1121015.GCA_000420545_02207"/>
<dbReference type="EMBL" id="AVCI01000007">
    <property type="protein sequence ID" value="KFN42954.1"/>
    <property type="molecule type" value="Genomic_DNA"/>
</dbReference>
<evidence type="ECO:0000313" key="1">
    <source>
        <dbReference type="EMBL" id="KFN42954.1"/>
    </source>
</evidence>
<proteinExistence type="predicted"/>
<organism evidence="1 2">
    <name type="scientific">Arenimonas oryziterrae DSM 21050 = YC6267</name>
    <dbReference type="NCBI Taxonomy" id="1121015"/>
    <lineage>
        <taxon>Bacteria</taxon>
        <taxon>Pseudomonadati</taxon>
        <taxon>Pseudomonadota</taxon>
        <taxon>Gammaproteobacteria</taxon>
        <taxon>Lysobacterales</taxon>
        <taxon>Lysobacteraceae</taxon>
        <taxon>Arenimonas</taxon>
    </lineage>
</organism>
<keyword evidence="2" id="KW-1185">Reference proteome</keyword>
<dbReference type="AlphaFoldDB" id="A0A091AWE6"/>
<name>A0A091AWE6_9GAMM</name>
<comment type="caution">
    <text evidence="1">The sequence shown here is derived from an EMBL/GenBank/DDBJ whole genome shotgun (WGS) entry which is preliminary data.</text>
</comment>
<reference evidence="1 2" key="1">
    <citation type="submission" date="2013-09" db="EMBL/GenBank/DDBJ databases">
        <title>Genome sequencing of Arenimonas oryziterrae.</title>
        <authorList>
            <person name="Chen F."/>
            <person name="Wang G."/>
        </authorList>
    </citation>
    <scope>NUCLEOTIDE SEQUENCE [LARGE SCALE GENOMIC DNA]</scope>
    <source>
        <strain evidence="1 2">YC6267</strain>
    </source>
</reference>
<dbReference type="PATRIC" id="fig|1121015.4.peg.1986"/>